<sequence length="202" mass="22610">MKKTTISLLLMLFVATGCGTGSTENSSSEVTEVKAGTNEISTINEVDLINYRPETGVTKTFTSQGKQLFTEYIVDQNAEYLQRIITLGDMQTTQIVKWTEDRAAVVEESQSSSKESILDGYESVEELEALLDFSQQQEGLEMTTLDTVEVPYGSFHDVIKVTKQQDQMIMTIFYAKGVGMIKQVYETIENSEKEVAELVEIQ</sequence>
<keyword evidence="1" id="KW-0732">Signal</keyword>
<dbReference type="AlphaFoldDB" id="A0A845EQM9"/>
<protein>
    <recommendedName>
        <fullName evidence="4">Lipoprotein</fullName>
    </recommendedName>
</protein>
<dbReference type="RefSeq" id="WP_160917883.1">
    <property type="nucleotide sequence ID" value="NZ_WMEY01000001.1"/>
</dbReference>
<evidence type="ECO:0000313" key="2">
    <source>
        <dbReference type="EMBL" id="MYL61979.1"/>
    </source>
</evidence>
<dbReference type="EMBL" id="WMEY01000001">
    <property type="protein sequence ID" value="MYL61979.1"/>
    <property type="molecule type" value="Genomic_DNA"/>
</dbReference>
<feature type="signal peptide" evidence="1">
    <location>
        <begin position="1"/>
        <end position="19"/>
    </location>
</feature>
<name>A0A845EQM9_9BACL</name>
<evidence type="ECO:0000313" key="3">
    <source>
        <dbReference type="Proteomes" id="UP000447833"/>
    </source>
</evidence>
<dbReference type="Proteomes" id="UP000447833">
    <property type="component" value="Unassembled WGS sequence"/>
</dbReference>
<accession>A0A845EQM9</accession>
<comment type="caution">
    <text evidence="2">The sequence shown here is derived from an EMBL/GenBank/DDBJ whole genome shotgun (WGS) entry which is preliminary data.</text>
</comment>
<evidence type="ECO:0008006" key="4">
    <source>
        <dbReference type="Google" id="ProtNLM"/>
    </source>
</evidence>
<organism evidence="2 3">
    <name type="scientific">Guptibacillus hwajinpoensis</name>
    <dbReference type="NCBI Taxonomy" id="208199"/>
    <lineage>
        <taxon>Bacteria</taxon>
        <taxon>Bacillati</taxon>
        <taxon>Bacillota</taxon>
        <taxon>Bacilli</taxon>
        <taxon>Bacillales</taxon>
        <taxon>Guptibacillaceae</taxon>
        <taxon>Guptibacillus</taxon>
    </lineage>
</organism>
<proteinExistence type="predicted"/>
<feature type="chain" id="PRO_5039401862" description="Lipoprotein" evidence="1">
    <location>
        <begin position="20"/>
        <end position="202"/>
    </location>
</feature>
<gene>
    <name evidence="2" type="ORF">GLW07_01290</name>
</gene>
<evidence type="ECO:0000256" key="1">
    <source>
        <dbReference type="SAM" id="SignalP"/>
    </source>
</evidence>
<dbReference type="PROSITE" id="PS51257">
    <property type="entry name" value="PROKAR_LIPOPROTEIN"/>
    <property type="match status" value="1"/>
</dbReference>
<reference evidence="2 3" key="1">
    <citation type="submission" date="2019-11" db="EMBL/GenBank/DDBJ databases">
        <title>Genome sequences of 17 halophilic strains isolated from different environments.</title>
        <authorList>
            <person name="Furrow R.E."/>
        </authorList>
    </citation>
    <scope>NUCLEOTIDE SEQUENCE [LARGE SCALE GENOMIC DNA]</scope>
    <source>
        <strain evidence="2 3">22506_14_FS</strain>
    </source>
</reference>